<dbReference type="EMBL" id="CP009333">
    <property type="protein sequence ID" value="AJG73777.1"/>
    <property type="molecule type" value="Genomic_DNA"/>
</dbReference>
<dbReference type="Gene3D" id="3.40.50.300">
    <property type="entry name" value="P-loop containing nucleotide triphosphate hydrolases"/>
    <property type="match status" value="1"/>
</dbReference>
<dbReference type="InterPro" id="IPR050678">
    <property type="entry name" value="DNA_Partitioning_ATPase"/>
</dbReference>
<sequence length="288" mass="33155">MKLKRPLTITVANSKGGVGKSTIVRHLSYHLALKGYKVLTVDMDPQANTTKTMILTRKRINDEYFAFDKTLMRAVQDGSLEDMQLNIMENLDLLPSHSDFENFETLLTSRFGHTEPSDPNYHQVEANKINYFRHLLEPLKQNYDFVIIDSPPTASYYTKSSAMASDYVLVAFQTQSDSLDGANDYISRFLRKLVEEFNAPLDVIGILPNQLHSAGKIDATVLQDAKDIFGENNLFRNLIPYAKRIQSIPRIGLNKDQYWDKKLFNEVFEPFADEFLERIDKMEELRNE</sequence>
<gene>
    <name evidence="2" type="ORF">BF38_6207</name>
    <name evidence="3" type="ORF">FOC89_00805</name>
</gene>
<dbReference type="Proteomes" id="UP000501107">
    <property type="component" value="Plasmid unnamed2"/>
</dbReference>
<dbReference type="InterPro" id="IPR025669">
    <property type="entry name" value="AAA_dom"/>
</dbReference>
<dbReference type="SUPFAM" id="SSF52540">
    <property type="entry name" value="P-loop containing nucleoside triphosphate hydrolases"/>
    <property type="match status" value="1"/>
</dbReference>
<accession>A0A0B5NK37</accession>
<dbReference type="EMBL" id="CP053978">
    <property type="protein sequence ID" value="QKH22559.1"/>
    <property type="molecule type" value="Genomic_DNA"/>
</dbReference>
<dbReference type="PANTHER" id="PTHR13696">
    <property type="entry name" value="P-LOOP CONTAINING NUCLEOSIDE TRIPHOSPHATE HYDROLASE"/>
    <property type="match status" value="1"/>
</dbReference>
<dbReference type="RefSeq" id="WP_000769532.1">
    <property type="nucleotide sequence ID" value="NZ_CP009333.1"/>
</dbReference>
<reference evidence="3 5" key="2">
    <citation type="submission" date="2020-05" db="EMBL/GenBank/DDBJ databases">
        <title>FDA dAtabase for Regulatory Grade micrObial Sequences (FDA-ARGOS): Supporting development and validation of Infectious Disease Dx tests.</title>
        <authorList>
            <person name="Nelson B."/>
            <person name="Plummer A."/>
            <person name="Tallon L."/>
            <person name="Sadzewicz L."/>
            <person name="Zhao X."/>
            <person name="Vavikolanu K."/>
            <person name="Mehta A."/>
            <person name="Aluvathingal J."/>
            <person name="Nadendla S."/>
            <person name="Myers T."/>
            <person name="Yan Y."/>
            <person name="Sichtig H."/>
        </authorList>
    </citation>
    <scope>NUCLEOTIDE SEQUENCE [LARGE SCALE GENOMIC DNA]</scope>
    <source>
        <strain evidence="3 5">FDAARGOS_795</strain>
        <plasmid evidence="3 5">unnamed2</plasmid>
    </source>
</reference>
<geneLocation type="plasmid" evidence="3 5">
    <name>unnamed2</name>
</geneLocation>
<evidence type="ECO:0000313" key="4">
    <source>
        <dbReference type="Proteomes" id="UP000031876"/>
    </source>
</evidence>
<evidence type="ECO:0000313" key="3">
    <source>
        <dbReference type="EMBL" id="QKH22559.1"/>
    </source>
</evidence>
<dbReference type="Proteomes" id="UP000031876">
    <property type="component" value="Plasmid 4"/>
</dbReference>
<feature type="domain" description="AAA" evidence="1">
    <location>
        <begin position="8"/>
        <end position="201"/>
    </location>
</feature>
<dbReference type="PANTHER" id="PTHR13696:SF99">
    <property type="entry name" value="COBYRINIC ACID AC-DIAMIDE SYNTHASE"/>
    <property type="match status" value="1"/>
</dbReference>
<organism evidence="3 5">
    <name type="scientific">Bacillus thuringiensis</name>
    <dbReference type="NCBI Taxonomy" id="1428"/>
    <lineage>
        <taxon>Bacteria</taxon>
        <taxon>Bacillati</taxon>
        <taxon>Bacillota</taxon>
        <taxon>Bacilli</taxon>
        <taxon>Bacillales</taxon>
        <taxon>Bacillaceae</taxon>
        <taxon>Bacillus</taxon>
        <taxon>Bacillus cereus group</taxon>
    </lineage>
</organism>
<geneLocation type="plasmid" evidence="2 4">
    <name>4</name>
</geneLocation>
<keyword evidence="3" id="KW-0614">Plasmid</keyword>
<dbReference type="CDD" id="cd02042">
    <property type="entry name" value="ParAB_family"/>
    <property type="match status" value="1"/>
</dbReference>
<dbReference type="KEGG" id="btw:BF38_6207"/>
<dbReference type="Pfam" id="PF13614">
    <property type="entry name" value="AAA_31"/>
    <property type="match status" value="1"/>
</dbReference>
<proteinExistence type="predicted"/>
<evidence type="ECO:0000313" key="2">
    <source>
        <dbReference type="EMBL" id="AJG73777.1"/>
    </source>
</evidence>
<dbReference type="AlphaFoldDB" id="A0A0B5NK37"/>
<protein>
    <submittedName>
        <fullName evidence="2">CobQ/CobB/MinD/ParA nucleotide binding domain protein</fullName>
    </submittedName>
    <submittedName>
        <fullName evidence="3">ParA family protein</fullName>
    </submittedName>
</protein>
<name>A0A0B5NK37_BACTU</name>
<dbReference type="InterPro" id="IPR027417">
    <property type="entry name" value="P-loop_NTPase"/>
</dbReference>
<evidence type="ECO:0000259" key="1">
    <source>
        <dbReference type="Pfam" id="PF13614"/>
    </source>
</evidence>
<reference evidence="2 4" key="1">
    <citation type="journal article" date="2015" name="Genome Announc.">
        <title>Complete genome sequences for 35 biothreat assay-relevant bacillus species.</title>
        <authorList>
            <person name="Johnson S.L."/>
            <person name="Daligault H.E."/>
            <person name="Davenport K.W."/>
            <person name="Jaissle J."/>
            <person name="Frey K.G."/>
            <person name="Ladner J.T."/>
            <person name="Broomall S.M."/>
            <person name="Bishop-Lilly K.A."/>
            <person name="Bruce D.C."/>
            <person name="Gibbons H.S."/>
            <person name="Coyne S.R."/>
            <person name="Lo C.C."/>
            <person name="Meincke L."/>
            <person name="Munk A.C."/>
            <person name="Koroleva G.I."/>
            <person name="Rosenzweig C.N."/>
            <person name="Palacios G.F."/>
            <person name="Redden C.L."/>
            <person name="Minogue T.D."/>
            <person name="Chain P.S."/>
        </authorList>
    </citation>
    <scope>NUCLEOTIDE SEQUENCE [LARGE SCALE GENOMIC DNA]</scope>
    <source>
        <strain evidence="2 4">HD1011</strain>
        <plasmid evidence="2 4">4</plasmid>
    </source>
</reference>
<evidence type="ECO:0000313" key="5">
    <source>
        <dbReference type="Proteomes" id="UP000501107"/>
    </source>
</evidence>